<dbReference type="AlphaFoldDB" id="A0A6J4PVR9"/>
<evidence type="ECO:0000256" key="3">
    <source>
        <dbReference type="ARBA" id="ARBA00022741"/>
    </source>
</evidence>
<dbReference type="GO" id="GO:0005524">
    <property type="term" value="F:ATP binding"/>
    <property type="evidence" value="ECO:0007669"/>
    <property type="project" value="UniProtKB-KW"/>
</dbReference>
<dbReference type="GO" id="GO:0006189">
    <property type="term" value="P:'de novo' IMP biosynthetic process"/>
    <property type="evidence" value="ECO:0007669"/>
    <property type="project" value="InterPro"/>
</dbReference>
<evidence type="ECO:0000313" key="9">
    <source>
        <dbReference type="EMBL" id="CAA9423154.1"/>
    </source>
</evidence>
<keyword evidence="1" id="KW-0963">Cytoplasm</keyword>
<dbReference type="PANTHER" id="PTHR10099:SF1">
    <property type="entry name" value="PHOSPHORIBOSYLFORMYLGLYCINAMIDINE SYNTHASE"/>
    <property type="match status" value="1"/>
</dbReference>
<accession>A0A6J4PVR9</accession>
<dbReference type="GO" id="GO:0004642">
    <property type="term" value="F:phosphoribosylformylglycinamidine synthase activity"/>
    <property type="evidence" value="ECO:0007669"/>
    <property type="project" value="UniProtKB-EC"/>
</dbReference>
<dbReference type="GO" id="GO:0016787">
    <property type="term" value="F:hydrolase activity"/>
    <property type="evidence" value="ECO:0007669"/>
    <property type="project" value="UniProtKB-KW"/>
</dbReference>
<keyword evidence="4" id="KW-0658">Purine biosynthesis</keyword>
<proteinExistence type="predicted"/>
<dbReference type="SUPFAM" id="SSF52317">
    <property type="entry name" value="Class I glutamine amidotransferase-like"/>
    <property type="match status" value="1"/>
</dbReference>
<dbReference type="GO" id="GO:0005737">
    <property type="term" value="C:cytoplasm"/>
    <property type="evidence" value="ECO:0007669"/>
    <property type="project" value="TreeGrafter"/>
</dbReference>
<evidence type="ECO:0000256" key="6">
    <source>
        <dbReference type="ARBA" id="ARBA00022840"/>
    </source>
</evidence>
<name>A0A6J4PVR9_9BACT</name>
<keyword evidence="3" id="KW-0547">Nucleotide-binding</keyword>
<keyword evidence="7 9" id="KW-0315">Glutamine amidotransferase</keyword>
<protein>
    <submittedName>
        <fullName evidence="9">Phosphoribosylformylglycinamidine synthase, glutamine amidotransferase subunit</fullName>
        <ecNumber evidence="9">6.3.5.3</ecNumber>
    </submittedName>
</protein>
<evidence type="ECO:0000256" key="7">
    <source>
        <dbReference type="ARBA" id="ARBA00022962"/>
    </source>
</evidence>
<gene>
    <name evidence="9" type="ORF">AVDCRST_MAG64-3007</name>
</gene>
<dbReference type="SMART" id="SM01211">
    <property type="entry name" value="GATase_5"/>
    <property type="match status" value="1"/>
</dbReference>
<dbReference type="Pfam" id="PF13507">
    <property type="entry name" value="GATase_5"/>
    <property type="match status" value="1"/>
</dbReference>
<feature type="region of interest" description="Disordered" evidence="8">
    <location>
        <begin position="189"/>
        <end position="208"/>
    </location>
</feature>
<keyword evidence="9" id="KW-0808">Transferase</keyword>
<sequence>MKPRTLILRTAGTNCDKETAHAFELAGAEAEAVHINRLLAEPGLIDRFQLMAVPGGFSYGDDIAAGKILANQILHHLRDAFRAFIAAGKPIVGVCNGFQVLVKTDLLPGRVAGRGGQTATLAHNDCGRFIDRWVHLAPATTSRCIWTQGLPPVLELPIAHGEGKFVPADDSVRQQLWDNGQVALVYARSDGSPAGGQAPANPNGSTDDIAGVCDDTGLVFGLMPHPERYVSPFQHFAWTRQNPPPEEGVGLRVFRNAVEHVRSAVGAGV</sequence>
<keyword evidence="6" id="KW-0067">ATP-binding</keyword>
<dbReference type="PROSITE" id="PS51273">
    <property type="entry name" value="GATASE_TYPE_1"/>
    <property type="match status" value="1"/>
</dbReference>
<evidence type="ECO:0000256" key="8">
    <source>
        <dbReference type="SAM" id="MobiDB-lite"/>
    </source>
</evidence>
<keyword evidence="5" id="KW-0378">Hydrolase</keyword>
<dbReference type="InterPro" id="IPR010075">
    <property type="entry name" value="PRibForGlyAmidine_synth_PurQ"/>
</dbReference>
<dbReference type="PIRSF" id="PIRSF001586">
    <property type="entry name" value="FGAM_synth_I"/>
    <property type="match status" value="1"/>
</dbReference>
<evidence type="ECO:0000256" key="2">
    <source>
        <dbReference type="ARBA" id="ARBA00022598"/>
    </source>
</evidence>
<reference evidence="9" key="1">
    <citation type="submission" date="2020-02" db="EMBL/GenBank/DDBJ databases">
        <authorList>
            <person name="Meier V. D."/>
        </authorList>
    </citation>
    <scope>NUCLEOTIDE SEQUENCE</scope>
    <source>
        <strain evidence="9">AVDCRST_MAG64</strain>
    </source>
</reference>
<dbReference type="InterPro" id="IPR029062">
    <property type="entry name" value="Class_I_gatase-like"/>
</dbReference>
<dbReference type="EC" id="6.3.5.3" evidence="9"/>
<evidence type="ECO:0000256" key="4">
    <source>
        <dbReference type="ARBA" id="ARBA00022755"/>
    </source>
</evidence>
<dbReference type="CDD" id="cd01740">
    <property type="entry name" value="GATase1_FGAR_AT"/>
    <property type="match status" value="1"/>
</dbReference>
<dbReference type="Gene3D" id="3.40.50.880">
    <property type="match status" value="1"/>
</dbReference>
<evidence type="ECO:0000256" key="5">
    <source>
        <dbReference type="ARBA" id="ARBA00022801"/>
    </source>
</evidence>
<dbReference type="PANTHER" id="PTHR10099">
    <property type="entry name" value="PHOSPHORIBOSYLFORMYLGLYCINAMIDINE SYNTHASE"/>
    <property type="match status" value="1"/>
</dbReference>
<organism evidence="9">
    <name type="scientific">uncultured Phycisphaerae bacterium</name>
    <dbReference type="NCBI Taxonomy" id="904963"/>
    <lineage>
        <taxon>Bacteria</taxon>
        <taxon>Pseudomonadati</taxon>
        <taxon>Planctomycetota</taxon>
        <taxon>Phycisphaerae</taxon>
        <taxon>environmental samples</taxon>
    </lineage>
</organism>
<dbReference type="EMBL" id="CADCUQ010000690">
    <property type="protein sequence ID" value="CAA9423154.1"/>
    <property type="molecule type" value="Genomic_DNA"/>
</dbReference>
<evidence type="ECO:0000256" key="1">
    <source>
        <dbReference type="ARBA" id="ARBA00022490"/>
    </source>
</evidence>
<dbReference type="GO" id="GO:0016740">
    <property type="term" value="F:transferase activity"/>
    <property type="evidence" value="ECO:0007669"/>
    <property type="project" value="UniProtKB-KW"/>
</dbReference>
<keyword evidence="2 9" id="KW-0436">Ligase</keyword>
<dbReference type="NCBIfam" id="TIGR01737">
    <property type="entry name" value="FGAM_synth_I"/>
    <property type="match status" value="1"/>
</dbReference>